<evidence type="ECO:0000256" key="2">
    <source>
        <dbReference type="ARBA" id="ARBA00023157"/>
    </source>
</evidence>
<dbReference type="GO" id="GO:0006412">
    <property type="term" value="P:translation"/>
    <property type="evidence" value="ECO:0007669"/>
    <property type="project" value="InterPro"/>
</dbReference>
<dbReference type="GO" id="GO:0003735">
    <property type="term" value="F:structural constituent of ribosome"/>
    <property type="evidence" value="ECO:0007669"/>
    <property type="project" value="InterPro"/>
</dbReference>
<dbReference type="RefSeq" id="WP_212995094.1">
    <property type="nucleotide sequence ID" value="NZ_JAAABJ010000508.1"/>
</dbReference>
<dbReference type="InterPro" id="IPR020592">
    <property type="entry name" value="Ribosomal_bS16_CS"/>
</dbReference>
<feature type="non-terminal residue" evidence="4">
    <location>
        <position position="199"/>
    </location>
</feature>
<dbReference type="EMBL" id="JAAABJ010000508">
    <property type="protein sequence ID" value="NAW51110.1"/>
    <property type="molecule type" value="Genomic_DNA"/>
</dbReference>
<dbReference type="PROSITE" id="PS00732">
    <property type="entry name" value="RIBOSOMAL_S16"/>
    <property type="match status" value="1"/>
</dbReference>
<evidence type="ECO:0000313" key="5">
    <source>
        <dbReference type="Proteomes" id="UP000553459"/>
    </source>
</evidence>
<sequence>MNATAISIKLKRAGAKIENVPFDLFEQMEQYGILDYEDQCRFLANCLHETLGFKVFKENLYYTSAERLVKVFPSAFKSRYNPCDYLRNPTKLANLVYDDRLFKKGLGNLYDGDGARYIGRGAIQLTGRSNYTQLAQATGIDVVSQPELLEHLPYKFSSALYYWKKNKLSAKPSLLATRQVITGNYSQNPFGYKEVKQWY</sequence>
<dbReference type="GO" id="GO:0005840">
    <property type="term" value="C:ribosome"/>
    <property type="evidence" value="ECO:0007669"/>
    <property type="project" value="InterPro"/>
</dbReference>
<keyword evidence="1" id="KW-0611">Plant defense</keyword>
<dbReference type="InterPro" id="IPR000726">
    <property type="entry name" value="Glyco_hydro_19_cat"/>
</dbReference>
<gene>
    <name evidence="4" type="ORF">GNY06_06895</name>
</gene>
<dbReference type="InterPro" id="IPR023346">
    <property type="entry name" value="Lysozyme-like_dom_sf"/>
</dbReference>
<dbReference type="SUPFAM" id="SSF53955">
    <property type="entry name" value="Lysozyme-like"/>
    <property type="match status" value="1"/>
</dbReference>
<evidence type="ECO:0000313" key="4">
    <source>
        <dbReference type="EMBL" id="NAW51110.1"/>
    </source>
</evidence>
<organism evidence="4 5">
    <name type="scientific">Elizabethkingia argenteiflava</name>
    <dbReference type="NCBI Taxonomy" id="2681556"/>
    <lineage>
        <taxon>Bacteria</taxon>
        <taxon>Pseudomonadati</taxon>
        <taxon>Bacteroidota</taxon>
        <taxon>Flavobacteriia</taxon>
        <taxon>Flavobacteriales</taxon>
        <taxon>Weeksellaceae</taxon>
        <taxon>Elizabethkingia</taxon>
    </lineage>
</organism>
<dbReference type="AlphaFoldDB" id="A0A845PYF1"/>
<dbReference type="GO" id="GO:0006952">
    <property type="term" value="P:defense response"/>
    <property type="evidence" value="ECO:0007669"/>
    <property type="project" value="UniProtKB-KW"/>
</dbReference>
<reference evidence="4 5" key="1">
    <citation type="submission" date="2019-11" db="EMBL/GenBank/DDBJ databases">
        <title>Characterization of Elizabethkingia argenteiflava sp. nov., isolated from inner surface of Soybean Pods.</title>
        <authorList>
            <person name="Mo S."/>
        </authorList>
    </citation>
    <scope>NUCLEOTIDE SEQUENCE [LARGE SCALE GENOMIC DNA]</scope>
    <source>
        <strain evidence="4 5">YB22</strain>
    </source>
</reference>
<accession>A0A845PYF1</accession>
<feature type="domain" description="Glycoside hydrolase family 19 catalytic" evidence="3">
    <location>
        <begin position="113"/>
        <end position="186"/>
    </location>
</feature>
<comment type="caution">
    <text evidence="4">The sequence shown here is derived from an EMBL/GenBank/DDBJ whole genome shotgun (WGS) entry which is preliminary data.</text>
</comment>
<dbReference type="GO" id="GO:0004568">
    <property type="term" value="F:chitinase activity"/>
    <property type="evidence" value="ECO:0007669"/>
    <property type="project" value="InterPro"/>
</dbReference>
<dbReference type="Gene3D" id="1.10.530.10">
    <property type="match status" value="1"/>
</dbReference>
<protein>
    <recommendedName>
        <fullName evidence="3">Glycoside hydrolase family 19 catalytic domain-containing protein</fullName>
    </recommendedName>
</protein>
<dbReference type="PANTHER" id="PTHR22595:SF79">
    <property type="entry name" value="CHITINASE 12"/>
    <property type="match status" value="1"/>
</dbReference>
<dbReference type="Proteomes" id="UP000553459">
    <property type="component" value="Unassembled WGS sequence"/>
</dbReference>
<name>A0A845PYF1_9FLAO</name>
<dbReference type="Pfam" id="PF00182">
    <property type="entry name" value="Glyco_hydro_19"/>
    <property type="match status" value="1"/>
</dbReference>
<keyword evidence="5" id="KW-1185">Reference proteome</keyword>
<dbReference type="GO" id="GO:0006032">
    <property type="term" value="P:chitin catabolic process"/>
    <property type="evidence" value="ECO:0007669"/>
    <property type="project" value="InterPro"/>
</dbReference>
<evidence type="ECO:0000259" key="3">
    <source>
        <dbReference type="Pfam" id="PF00182"/>
    </source>
</evidence>
<evidence type="ECO:0000256" key="1">
    <source>
        <dbReference type="ARBA" id="ARBA00022821"/>
    </source>
</evidence>
<dbReference type="GO" id="GO:0016998">
    <property type="term" value="P:cell wall macromolecule catabolic process"/>
    <property type="evidence" value="ECO:0007669"/>
    <property type="project" value="InterPro"/>
</dbReference>
<proteinExistence type="predicted"/>
<dbReference type="PANTHER" id="PTHR22595">
    <property type="entry name" value="CHITINASE-RELATED"/>
    <property type="match status" value="1"/>
</dbReference>
<keyword evidence="2" id="KW-1015">Disulfide bond</keyword>